<organism evidence="1 2">
    <name type="scientific">Brenthis ino</name>
    <name type="common">lesser marbled fritillary</name>
    <dbReference type="NCBI Taxonomy" id="405034"/>
    <lineage>
        <taxon>Eukaryota</taxon>
        <taxon>Metazoa</taxon>
        <taxon>Ecdysozoa</taxon>
        <taxon>Arthropoda</taxon>
        <taxon>Hexapoda</taxon>
        <taxon>Insecta</taxon>
        <taxon>Pterygota</taxon>
        <taxon>Neoptera</taxon>
        <taxon>Endopterygota</taxon>
        <taxon>Lepidoptera</taxon>
        <taxon>Glossata</taxon>
        <taxon>Ditrysia</taxon>
        <taxon>Papilionoidea</taxon>
        <taxon>Nymphalidae</taxon>
        <taxon>Heliconiinae</taxon>
        <taxon>Argynnini</taxon>
        <taxon>Brenthis</taxon>
    </lineage>
</organism>
<evidence type="ECO:0000313" key="1">
    <source>
        <dbReference type="EMBL" id="CAH0730560.1"/>
    </source>
</evidence>
<name>A0A8J9YL05_9NEOP</name>
<proteinExistence type="predicted"/>
<dbReference type="EMBL" id="OV170228">
    <property type="protein sequence ID" value="CAH0730560.1"/>
    <property type="molecule type" value="Genomic_DNA"/>
</dbReference>
<dbReference type="AlphaFoldDB" id="A0A8J9YL05"/>
<keyword evidence="2" id="KW-1185">Reference proteome</keyword>
<evidence type="ECO:0000313" key="2">
    <source>
        <dbReference type="Proteomes" id="UP000838878"/>
    </source>
</evidence>
<reference evidence="1" key="1">
    <citation type="submission" date="2021-12" db="EMBL/GenBank/DDBJ databases">
        <authorList>
            <person name="Martin H S."/>
        </authorList>
    </citation>
    <scope>NUCLEOTIDE SEQUENCE</scope>
</reference>
<gene>
    <name evidence="1" type="ORF">BINO364_LOCUS15530</name>
</gene>
<dbReference type="PANTHER" id="PTHR45749:SF21">
    <property type="entry name" value="DUF4371 DOMAIN-CONTAINING PROTEIN"/>
    <property type="match status" value="1"/>
</dbReference>
<dbReference type="PANTHER" id="PTHR45749">
    <property type="match status" value="1"/>
</dbReference>
<dbReference type="OrthoDB" id="10057959at2759"/>
<sequence>MAEHVRLAANGDLADHYCGKNIQNELIEPMASKVTSSIVSRIKDSKYCAIIAYCTPDISHKKQLSITLRCADIKGDAIIIYIKMDDDRIRLLRDELSSGSSYEDENDSEVEDYVEVQEETYATEQEDDNDEIYEVEGSESVHDFYLGKDGHTRWNKTPALNPTRQHARNIVTQLSGARGEARNLKEPGEL</sequence>
<feature type="non-terminal residue" evidence="1">
    <location>
        <position position="190"/>
    </location>
</feature>
<dbReference type="Proteomes" id="UP000838878">
    <property type="component" value="Chromosome 8"/>
</dbReference>
<accession>A0A8J9YL05</accession>
<protein>
    <submittedName>
        <fullName evidence="1">Uncharacterized protein</fullName>
    </submittedName>
</protein>